<keyword evidence="3" id="KW-0288">FMN</keyword>
<dbReference type="PANTHER" id="PTHR45846:SF1">
    <property type="entry name" value="TRNA-DIHYDROURIDINE(47) SYNTHASE [NAD(P)(+)]-LIKE"/>
    <property type="match status" value="1"/>
</dbReference>
<protein>
    <submittedName>
        <fullName evidence="8">TIM-barrel protein, nifR3 family</fullName>
    </submittedName>
</protein>
<comment type="cofactor">
    <cofactor evidence="1">
        <name>FMN</name>
        <dbReference type="ChEBI" id="CHEBI:58210"/>
    </cofactor>
</comment>
<evidence type="ECO:0000313" key="8">
    <source>
        <dbReference type="EMBL" id="ETR65826.1"/>
    </source>
</evidence>
<proteinExistence type="predicted"/>
<dbReference type="Gene3D" id="3.20.20.70">
    <property type="entry name" value="Aldolase class I"/>
    <property type="match status" value="1"/>
</dbReference>
<dbReference type="GO" id="GO:0050660">
    <property type="term" value="F:flavin adenine dinucleotide binding"/>
    <property type="evidence" value="ECO:0007669"/>
    <property type="project" value="InterPro"/>
</dbReference>
<dbReference type="GO" id="GO:0017150">
    <property type="term" value="F:tRNA dihydrouridine synthase activity"/>
    <property type="evidence" value="ECO:0007669"/>
    <property type="project" value="InterPro"/>
</dbReference>
<keyword evidence="5" id="KW-0521">NADP</keyword>
<dbReference type="PROSITE" id="PS01136">
    <property type="entry name" value="UPF0034"/>
    <property type="match status" value="1"/>
</dbReference>
<accession>A0A1V1NTL6</accession>
<evidence type="ECO:0000313" key="9">
    <source>
        <dbReference type="Proteomes" id="UP000189670"/>
    </source>
</evidence>
<comment type="caution">
    <text evidence="8">The sequence shown here is derived from an EMBL/GenBank/DDBJ whole genome shotgun (WGS) entry which is preliminary data.</text>
</comment>
<name>A0A1V1NTL6_9BACT</name>
<dbReference type="InterPro" id="IPR018517">
    <property type="entry name" value="tRNA_hU_synthase_CS"/>
</dbReference>
<dbReference type="Pfam" id="PF01207">
    <property type="entry name" value="Dus"/>
    <property type="match status" value="1"/>
</dbReference>
<sequence length="261" mass="29146">NADIMAEAAKIVVSRGADILDINMGCSVRKVLKTGAGAALMKDFQLAESIFQAVRKAIDIPLTIKIRSGWDPSGEDAFEIGRIAQSCGVNAIAIHPRTARQGFGGNADWTIIRRLKEIVNIPVLGNGDVDSVDKAFQMMASTGCDYVMIGRAAMQNPWIFQKVVSRLNHQVQPEISIKQKFDAICEYVNHTIEYMGEKRACRLMRSRLGWFTKGLPNSSQFRNDIRFLETKEQTLDLLRSFYCKVDDCFSGGVHRVISRNL</sequence>
<dbReference type="CDD" id="cd02801">
    <property type="entry name" value="DUS_like_FMN"/>
    <property type="match status" value="1"/>
</dbReference>
<feature type="non-terminal residue" evidence="8">
    <location>
        <position position="1"/>
    </location>
</feature>
<evidence type="ECO:0000256" key="4">
    <source>
        <dbReference type="ARBA" id="ARBA00022694"/>
    </source>
</evidence>
<feature type="domain" description="DUS-like FMN-binding" evidence="7">
    <location>
        <begin position="3"/>
        <end position="239"/>
    </location>
</feature>
<gene>
    <name evidence="8" type="ORF">OMM_13657</name>
</gene>
<evidence type="ECO:0000256" key="6">
    <source>
        <dbReference type="ARBA" id="ARBA00023002"/>
    </source>
</evidence>
<evidence type="ECO:0000256" key="5">
    <source>
        <dbReference type="ARBA" id="ARBA00022857"/>
    </source>
</evidence>
<dbReference type="InterPro" id="IPR013785">
    <property type="entry name" value="Aldolase_TIM"/>
</dbReference>
<dbReference type="PANTHER" id="PTHR45846">
    <property type="entry name" value="TRNA-DIHYDROURIDINE(47) SYNTHASE [NAD(P)(+)]-LIKE"/>
    <property type="match status" value="1"/>
</dbReference>
<keyword evidence="6" id="KW-0560">Oxidoreductase</keyword>
<dbReference type="Proteomes" id="UP000189670">
    <property type="component" value="Unassembled WGS sequence"/>
</dbReference>
<keyword evidence="4" id="KW-0819">tRNA processing</keyword>
<dbReference type="Gene3D" id="1.10.1200.80">
    <property type="entry name" value="Putative flavin oxidoreducatase, domain 2"/>
    <property type="match status" value="1"/>
</dbReference>
<organism evidence="8 9">
    <name type="scientific">Candidatus Magnetoglobus multicellularis str. Araruama</name>
    <dbReference type="NCBI Taxonomy" id="890399"/>
    <lineage>
        <taxon>Bacteria</taxon>
        <taxon>Pseudomonadati</taxon>
        <taxon>Thermodesulfobacteriota</taxon>
        <taxon>Desulfobacteria</taxon>
        <taxon>Desulfobacterales</taxon>
        <taxon>Desulfobacteraceae</taxon>
        <taxon>Candidatus Magnetoglobus</taxon>
    </lineage>
</organism>
<evidence type="ECO:0000256" key="1">
    <source>
        <dbReference type="ARBA" id="ARBA00001917"/>
    </source>
</evidence>
<keyword evidence="2" id="KW-0285">Flavoprotein</keyword>
<dbReference type="EMBL" id="ATBP01002467">
    <property type="protein sequence ID" value="ETR65826.1"/>
    <property type="molecule type" value="Genomic_DNA"/>
</dbReference>
<dbReference type="GO" id="GO:0003723">
    <property type="term" value="F:RNA binding"/>
    <property type="evidence" value="ECO:0007669"/>
    <property type="project" value="TreeGrafter"/>
</dbReference>
<dbReference type="InterPro" id="IPR024036">
    <property type="entry name" value="tRNA-dHydroUridine_Synthase_C"/>
</dbReference>
<evidence type="ECO:0000256" key="3">
    <source>
        <dbReference type="ARBA" id="ARBA00022643"/>
    </source>
</evidence>
<evidence type="ECO:0000259" key="7">
    <source>
        <dbReference type="Pfam" id="PF01207"/>
    </source>
</evidence>
<dbReference type="SUPFAM" id="SSF51395">
    <property type="entry name" value="FMN-linked oxidoreductases"/>
    <property type="match status" value="1"/>
</dbReference>
<dbReference type="AlphaFoldDB" id="A0A1V1NTL6"/>
<dbReference type="InterPro" id="IPR035587">
    <property type="entry name" value="DUS-like_FMN-bd"/>
</dbReference>
<evidence type="ECO:0000256" key="2">
    <source>
        <dbReference type="ARBA" id="ARBA00022630"/>
    </source>
</evidence>
<reference evidence="9" key="1">
    <citation type="submission" date="2012-11" db="EMBL/GenBank/DDBJ databases">
        <authorList>
            <person name="Lucero-Rivera Y.E."/>
            <person name="Tovar-Ramirez D."/>
        </authorList>
    </citation>
    <scope>NUCLEOTIDE SEQUENCE [LARGE SCALE GENOMIC DNA]</scope>
    <source>
        <strain evidence="9">Araruama</strain>
    </source>
</reference>